<dbReference type="AlphaFoldDB" id="A0A7H8QMD9"/>
<dbReference type="OrthoDB" id="5377213at2759"/>
<keyword evidence="3" id="KW-1185">Reference proteome</keyword>
<dbReference type="GeneID" id="55989582"/>
<reference evidence="3" key="1">
    <citation type="submission" date="2020-06" db="EMBL/GenBank/DDBJ databases">
        <title>A chromosome-scale genome assembly of Talaromyces rugulosus W13939.</title>
        <authorList>
            <person name="Wang B."/>
            <person name="Guo L."/>
            <person name="Ye K."/>
            <person name="Wang L."/>
        </authorList>
    </citation>
    <scope>NUCLEOTIDE SEQUENCE [LARGE SCALE GENOMIC DNA]</scope>
    <source>
        <strain evidence="3">W13939</strain>
    </source>
</reference>
<name>A0A7H8QMD9_TALRU</name>
<feature type="compositionally biased region" description="Low complexity" evidence="1">
    <location>
        <begin position="1"/>
        <end position="10"/>
    </location>
</feature>
<feature type="compositionally biased region" description="Polar residues" evidence="1">
    <location>
        <begin position="36"/>
        <end position="46"/>
    </location>
</feature>
<feature type="region of interest" description="Disordered" evidence="1">
    <location>
        <begin position="269"/>
        <end position="367"/>
    </location>
</feature>
<evidence type="ECO:0000313" key="2">
    <source>
        <dbReference type="EMBL" id="QKX54982.1"/>
    </source>
</evidence>
<evidence type="ECO:0000256" key="1">
    <source>
        <dbReference type="SAM" id="MobiDB-lite"/>
    </source>
</evidence>
<protein>
    <submittedName>
        <fullName evidence="2">Uncharacterized protein</fullName>
    </submittedName>
</protein>
<organism evidence="2 3">
    <name type="scientific">Talaromyces rugulosus</name>
    <name type="common">Penicillium rugulosum</name>
    <dbReference type="NCBI Taxonomy" id="121627"/>
    <lineage>
        <taxon>Eukaryota</taxon>
        <taxon>Fungi</taxon>
        <taxon>Dikarya</taxon>
        <taxon>Ascomycota</taxon>
        <taxon>Pezizomycotina</taxon>
        <taxon>Eurotiomycetes</taxon>
        <taxon>Eurotiomycetidae</taxon>
        <taxon>Eurotiales</taxon>
        <taxon>Trichocomaceae</taxon>
        <taxon>Talaromyces</taxon>
        <taxon>Talaromyces sect. Islandici</taxon>
    </lineage>
</organism>
<proteinExistence type="predicted"/>
<feature type="region of interest" description="Disordered" evidence="1">
    <location>
        <begin position="1"/>
        <end position="92"/>
    </location>
</feature>
<dbReference type="RefSeq" id="XP_035341161.1">
    <property type="nucleotide sequence ID" value="XM_035485268.1"/>
</dbReference>
<gene>
    <name evidence="2" type="ORF">TRUGW13939_02072</name>
</gene>
<feature type="compositionally biased region" description="Acidic residues" evidence="1">
    <location>
        <begin position="332"/>
        <end position="342"/>
    </location>
</feature>
<dbReference type="KEGG" id="trg:TRUGW13939_02072"/>
<sequence length="399" mass="44635">MFPITTTTTTYNNSSIAPGSWRDSHSGKSSPDILRHSSSYSSQNAFDTPISEPATPDGHLVLPKLRTQSTRVSIKPHHIRSRPLRDERSSTSIDLSRSSVELEGLGIYTNLERDSRLSQPRNSVSSYPRSITEIASNTTNRIGQTYVHPRRQLPTSLTPSLSESQRCSIDEGYFPPTNGSLSGFDIAQTPVLDEDSPSFRELKTTRTFSVDLSYNSNTAMMIQRANTDAASNLHGGSWKRLSRRQPQSDSTARAAAIHAARIAFEEKEANKGKKAEVLRKKAPEREFHRNNNSLESPNLSPKQTVNDESPLQVEKNSRRASVAANLTVSFPDNDDDDEETDNEIIKTRGRPQTEGAEPTRIRSQSPVGNANNWVRFMTWSRTRYYKAKRRVSSSHFAVK</sequence>
<dbReference type="EMBL" id="CP055898">
    <property type="protein sequence ID" value="QKX54982.1"/>
    <property type="molecule type" value="Genomic_DNA"/>
</dbReference>
<evidence type="ECO:0000313" key="3">
    <source>
        <dbReference type="Proteomes" id="UP000509510"/>
    </source>
</evidence>
<dbReference type="Proteomes" id="UP000509510">
    <property type="component" value="Chromosome I"/>
</dbReference>
<accession>A0A7H8QMD9</accession>
<feature type="compositionally biased region" description="Basic and acidic residues" evidence="1">
    <location>
        <begin position="269"/>
        <end position="289"/>
    </location>
</feature>
<feature type="compositionally biased region" description="Low complexity" evidence="1">
    <location>
        <begin position="290"/>
        <end position="301"/>
    </location>
</feature>